<keyword evidence="3" id="KW-1185">Reference proteome</keyword>
<dbReference type="Gene3D" id="3.30.9.10">
    <property type="entry name" value="D-Amino Acid Oxidase, subunit A, domain 2"/>
    <property type="match status" value="1"/>
</dbReference>
<dbReference type="GO" id="GO:0005737">
    <property type="term" value="C:cytoplasm"/>
    <property type="evidence" value="ECO:0007669"/>
    <property type="project" value="TreeGrafter"/>
</dbReference>
<dbReference type="Gene3D" id="3.50.50.60">
    <property type="entry name" value="FAD/NAD(P)-binding domain"/>
    <property type="match status" value="1"/>
</dbReference>
<name>A0A1R1Y7X3_9FUNG</name>
<dbReference type="Proteomes" id="UP000187283">
    <property type="component" value="Unassembled WGS sequence"/>
</dbReference>
<dbReference type="OrthoDB" id="498204at2759"/>
<feature type="domain" description="FAD dependent oxidoreductase" evidence="1">
    <location>
        <begin position="8"/>
        <end position="389"/>
    </location>
</feature>
<dbReference type="Pfam" id="PF01266">
    <property type="entry name" value="DAO"/>
    <property type="match status" value="1"/>
</dbReference>
<evidence type="ECO:0000313" key="3">
    <source>
        <dbReference type="Proteomes" id="UP000187283"/>
    </source>
</evidence>
<dbReference type="EMBL" id="LSSN01000674">
    <property type="protein sequence ID" value="OMJ22796.1"/>
    <property type="molecule type" value="Genomic_DNA"/>
</dbReference>
<sequence length="414" mass="44602">MDGAETERIVIIGGGVVGVSSAYFLSKYYEELNKGSSGNGQREVDIVLVERQGLASCASGAAGGFLAKGTFHQGTDIEELSTKGFDLHQQLADELDGYSRYGYRRLSTYSVECAPNSAKTSESASEQLANGDTEISWLKQDAIVSSMQIGSTGDTAQVTPKLLVETLWQEAASRGARLVLAGVTDIKRSNEAAADLHKYTLTLSDGNYLVATKVLVCMGPWTYYAREYQIFADLPKSYFDIYGLLAHNSIFKPKEQIPAQALFVSISGSKYKDGDEIEFYPRPDNTLFVCGEALDDAIIVPKELDGLGSSSGIGKLSSFNKLASIYNNLMNSTDEVTPVSTGAGYLPVRNCGLPVISRIGQLDGVFVGAGHSCWGILNGPITGLILSQLCTNQDDSTLLAVKSLDMFHIDRFLP</sequence>
<dbReference type="InterPro" id="IPR036188">
    <property type="entry name" value="FAD/NAD-bd_sf"/>
</dbReference>
<protein>
    <submittedName>
        <fullName evidence="2">Putative oxidoreductase</fullName>
    </submittedName>
</protein>
<proteinExistence type="predicted"/>
<dbReference type="PANTHER" id="PTHR13847">
    <property type="entry name" value="SARCOSINE DEHYDROGENASE-RELATED"/>
    <property type="match status" value="1"/>
</dbReference>
<accession>A0A1R1Y7X3</accession>
<comment type="caution">
    <text evidence="2">The sequence shown here is derived from an EMBL/GenBank/DDBJ whole genome shotgun (WGS) entry which is preliminary data.</text>
</comment>
<dbReference type="STRING" id="133412.A0A1R1Y7X3"/>
<evidence type="ECO:0000259" key="1">
    <source>
        <dbReference type="Pfam" id="PF01266"/>
    </source>
</evidence>
<reference evidence="2 3" key="1">
    <citation type="submission" date="2017-01" db="EMBL/GenBank/DDBJ databases">
        <authorList>
            <person name="Mah S.A."/>
            <person name="Swanson W.J."/>
            <person name="Moy G.W."/>
            <person name="Vacquier V.D."/>
        </authorList>
    </citation>
    <scope>NUCLEOTIDE SEQUENCE [LARGE SCALE GENOMIC DNA]</scope>
    <source>
        <strain evidence="2 3">GSMNP</strain>
    </source>
</reference>
<organism evidence="2 3">
    <name type="scientific">Smittium culicis</name>
    <dbReference type="NCBI Taxonomy" id="133412"/>
    <lineage>
        <taxon>Eukaryota</taxon>
        <taxon>Fungi</taxon>
        <taxon>Fungi incertae sedis</taxon>
        <taxon>Zoopagomycota</taxon>
        <taxon>Kickxellomycotina</taxon>
        <taxon>Harpellomycetes</taxon>
        <taxon>Harpellales</taxon>
        <taxon>Legeriomycetaceae</taxon>
        <taxon>Smittium</taxon>
    </lineage>
</organism>
<dbReference type="SUPFAM" id="SSF51905">
    <property type="entry name" value="FAD/NAD(P)-binding domain"/>
    <property type="match status" value="1"/>
</dbReference>
<dbReference type="AlphaFoldDB" id="A0A1R1Y7X3"/>
<dbReference type="InterPro" id="IPR006076">
    <property type="entry name" value="FAD-dep_OxRdtase"/>
</dbReference>
<evidence type="ECO:0000313" key="2">
    <source>
        <dbReference type="EMBL" id="OMJ22796.1"/>
    </source>
</evidence>
<dbReference type="PANTHER" id="PTHR13847:SF150">
    <property type="entry name" value="OXIDOREDUCTASE TDA3-RELATED"/>
    <property type="match status" value="1"/>
</dbReference>
<gene>
    <name evidence="2" type="ORF">AYI70_g2643</name>
</gene>